<dbReference type="KEGG" id="fcy:FRACYDRAFT_258329"/>
<keyword evidence="4" id="KW-1185">Reference proteome</keyword>
<dbReference type="OrthoDB" id="48647at2759"/>
<dbReference type="EMBL" id="KV784474">
    <property type="protein sequence ID" value="OEU05775.1"/>
    <property type="molecule type" value="Genomic_DNA"/>
</dbReference>
<feature type="region of interest" description="Disordered" evidence="1">
    <location>
        <begin position="288"/>
        <end position="317"/>
    </location>
</feature>
<dbReference type="AlphaFoldDB" id="A0A1E7EIQ6"/>
<dbReference type="Pfam" id="PF20710">
    <property type="entry name" value="DUF6824"/>
    <property type="match status" value="1"/>
</dbReference>
<dbReference type="InParanoid" id="A0A1E7EIQ6"/>
<gene>
    <name evidence="3" type="ORF">FRACYDRAFT_258329</name>
</gene>
<feature type="region of interest" description="Disordered" evidence="1">
    <location>
        <begin position="69"/>
        <end position="228"/>
    </location>
</feature>
<protein>
    <recommendedName>
        <fullName evidence="2">DUF6824 domain-containing protein</fullName>
    </recommendedName>
</protein>
<organism evidence="3 4">
    <name type="scientific">Fragilariopsis cylindrus CCMP1102</name>
    <dbReference type="NCBI Taxonomy" id="635003"/>
    <lineage>
        <taxon>Eukaryota</taxon>
        <taxon>Sar</taxon>
        <taxon>Stramenopiles</taxon>
        <taxon>Ochrophyta</taxon>
        <taxon>Bacillariophyta</taxon>
        <taxon>Bacillariophyceae</taxon>
        <taxon>Bacillariophycidae</taxon>
        <taxon>Bacillariales</taxon>
        <taxon>Bacillariaceae</taxon>
        <taxon>Fragilariopsis</taxon>
    </lineage>
</organism>
<evidence type="ECO:0000313" key="3">
    <source>
        <dbReference type="EMBL" id="OEU05775.1"/>
    </source>
</evidence>
<proteinExistence type="predicted"/>
<sequence length="335" mass="36036">MSSPPVFAFVTQGKTEHMVTIVDPTVLKKLKQADGFSLSKLEQDSEILIKWQSTGGEETAIASSIRLAEDVGGRGGRRSSLRSSISITPSKPMGVSKSSSSTTTTTTTASSSSKKKPGWQIDLEAHNGQPTSASSTSKSRRKSRVSAQAAATTEASGVAAATKNEDKPVRRTSNVAATKEEDKPVRRTSTAAAATSSATIIKKKDKNKSKIIPVKKTTHAKHKQTYSATTATSVVVSAPKDAPIMSTEPPTSTVSQNNPIVNPIAIVLEKKSKKGRIRKPRRVIPEVKDYIPEEEQPAPADVVGGRGGRSNHHPGNRPYWRLILENRTRYKNCRS</sequence>
<reference evidence="3 4" key="1">
    <citation type="submission" date="2016-09" db="EMBL/GenBank/DDBJ databases">
        <title>Extensive genetic diversity and differential bi-allelic expression allows diatom success in the polar Southern Ocean.</title>
        <authorList>
            <consortium name="DOE Joint Genome Institute"/>
            <person name="Mock T."/>
            <person name="Otillar R.P."/>
            <person name="Strauss J."/>
            <person name="Dupont C."/>
            <person name="Frickenhaus S."/>
            <person name="Maumus F."/>
            <person name="Mcmullan M."/>
            <person name="Sanges R."/>
            <person name="Schmutz J."/>
            <person name="Toseland A."/>
            <person name="Valas R."/>
            <person name="Veluchamy A."/>
            <person name="Ward B.J."/>
            <person name="Allen A."/>
            <person name="Barry K."/>
            <person name="Falciatore A."/>
            <person name="Ferrante M."/>
            <person name="Fortunato A.E."/>
            <person name="Gloeckner G."/>
            <person name="Gruber A."/>
            <person name="Hipkin R."/>
            <person name="Janech M."/>
            <person name="Kroth P."/>
            <person name="Leese F."/>
            <person name="Lindquist E."/>
            <person name="Lyon B.R."/>
            <person name="Martin J."/>
            <person name="Mayer C."/>
            <person name="Parker M."/>
            <person name="Quesneville H."/>
            <person name="Raymond J."/>
            <person name="Uhlig C."/>
            <person name="Valentin K.U."/>
            <person name="Worden A.Z."/>
            <person name="Armbrust E.V."/>
            <person name="Bowler C."/>
            <person name="Green B."/>
            <person name="Moulton V."/>
            <person name="Van Oosterhout C."/>
            <person name="Grigoriev I."/>
        </authorList>
    </citation>
    <scope>NUCLEOTIDE SEQUENCE [LARGE SCALE GENOMIC DNA]</scope>
    <source>
        <strain evidence="3 4">CCMP1102</strain>
    </source>
</reference>
<evidence type="ECO:0000259" key="2">
    <source>
        <dbReference type="Pfam" id="PF20710"/>
    </source>
</evidence>
<feature type="compositionally biased region" description="Low complexity" evidence="1">
    <location>
        <begin position="188"/>
        <end position="200"/>
    </location>
</feature>
<dbReference type="Proteomes" id="UP000095751">
    <property type="component" value="Unassembled WGS sequence"/>
</dbReference>
<accession>A0A1E7EIQ6</accession>
<feature type="non-terminal residue" evidence="3">
    <location>
        <position position="335"/>
    </location>
</feature>
<evidence type="ECO:0000256" key="1">
    <source>
        <dbReference type="SAM" id="MobiDB-lite"/>
    </source>
</evidence>
<feature type="compositionally biased region" description="Low complexity" evidence="1">
    <location>
        <begin position="145"/>
        <end position="162"/>
    </location>
</feature>
<feature type="compositionally biased region" description="Low complexity" evidence="1">
    <location>
        <begin position="96"/>
        <end position="112"/>
    </location>
</feature>
<dbReference type="InterPro" id="IPR049227">
    <property type="entry name" value="DUF6824"/>
</dbReference>
<evidence type="ECO:0000313" key="4">
    <source>
        <dbReference type="Proteomes" id="UP000095751"/>
    </source>
</evidence>
<feature type="domain" description="DUF6824" evidence="2">
    <location>
        <begin position="301"/>
        <end position="333"/>
    </location>
</feature>
<name>A0A1E7EIQ6_9STRA</name>